<organism evidence="2 3">
    <name type="scientific">Ganoderma sinense ZZ0214-1</name>
    <dbReference type="NCBI Taxonomy" id="1077348"/>
    <lineage>
        <taxon>Eukaryota</taxon>
        <taxon>Fungi</taxon>
        <taxon>Dikarya</taxon>
        <taxon>Basidiomycota</taxon>
        <taxon>Agaricomycotina</taxon>
        <taxon>Agaricomycetes</taxon>
        <taxon>Polyporales</taxon>
        <taxon>Polyporaceae</taxon>
        <taxon>Ganoderma</taxon>
    </lineage>
</organism>
<keyword evidence="3" id="KW-1185">Reference proteome</keyword>
<feature type="region of interest" description="Disordered" evidence="1">
    <location>
        <begin position="64"/>
        <end position="114"/>
    </location>
</feature>
<evidence type="ECO:0000256" key="1">
    <source>
        <dbReference type="SAM" id="MobiDB-lite"/>
    </source>
</evidence>
<name>A0A2G8SSF3_9APHY</name>
<dbReference type="AlphaFoldDB" id="A0A2G8SSF3"/>
<feature type="compositionally biased region" description="Polar residues" evidence="1">
    <location>
        <begin position="67"/>
        <end position="87"/>
    </location>
</feature>
<proteinExistence type="predicted"/>
<feature type="compositionally biased region" description="Polar residues" evidence="1">
    <location>
        <begin position="152"/>
        <end position="168"/>
    </location>
</feature>
<sequence>MSRPGPTTRSLRVTFAITPTCCGSATTAAMAGNINDSSAIQALLDRLKSSDAWQRVANASDAAATEAHTSSGSVNNNTASNSESGRTGDTYGDPSHAIPADNNELVKSGTGSSSNIPSVASLLSQLQSSTAFSALAGPSRPHAPRTAISPGSVPSLQTTGPDATESSGNGHGTHQRAPHTPPEALRACTFQQSLPHLARLSEDPGFVQTLAAMRSEQADLERQLWRERGAIQKKHEERVRAARTKAGIIGAGLTQYEADAMTESFRAELAKFDRERVLPAWDGLVTKQQATLEALGVPAMFPTTLDTDRQRQQKIVQVLGEIVGSERSRPTQTSGRDG</sequence>
<accession>A0A2G8SSF3</accession>
<dbReference type="Proteomes" id="UP000230002">
    <property type="component" value="Unassembled WGS sequence"/>
</dbReference>
<comment type="caution">
    <text evidence="2">The sequence shown here is derived from an EMBL/GenBank/DDBJ whole genome shotgun (WGS) entry which is preliminary data.</text>
</comment>
<evidence type="ECO:0000313" key="2">
    <source>
        <dbReference type="EMBL" id="PIL36690.1"/>
    </source>
</evidence>
<gene>
    <name evidence="2" type="ORF">GSI_00379</name>
</gene>
<feature type="region of interest" description="Disordered" evidence="1">
    <location>
        <begin position="134"/>
        <end position="181"/>
    </location>
</feature>
<dbReference type="OrthoDB" id="21617at2759"/>
<evidence type="ECO:0000313" key="3">
    <source>
        <dbReference type="Proteomes" id="UP000230002"/>
    </source>
</evidence>
<dbReference type="EMBL" id="AYKW01000001">
    <property type="protein sequence ID" value="PIL36690.1"/>
    <property type="molecule type" value="Genomic_DNA"/>
</dbReference>
<protein>
    <submittedName>
        <fullName evidence="2">Uncharacterized protein</fullName>
    </submittedName>
</protein>
<reference evidence="2 3" key="1">
    <citation type="journal article" date="2015" name="Sci. Rep.">
        <title>Chromosome-level genome map provides insights into diverse defense mechanisms in the medicinal fungus Ganoderma sinense.</title>
        <authorList>
            <person name="Zhu Y."/>
            <person name="Xu J."/>
            <person name="Sun C."/>
            <person name="Zhou S."/>
            <person name="Xu H."/>
            <person name="Nelson D.R."/>
            <person name="Qian J."/>
            <person name="Song J."/>
            <person name="Luo H."/>
            <person name="Xiang L."/>
            <person name="Li Y."/>
            <person name="Xu Z."/>
            <person name="Ji A."/>
            <person name="Wang L."/>
            <person name="Lu S."/>
            <person name="Hayward A."/>
            <person name="Sun W."/>
            <person name="Li X."/>
            <person name="Schwartz D.C."/>
            <person name="Wang Y."/>
            <person name="Chen S."/>
        </authorList>
    </citation>
    <scope>NUCLEOTIDE SEQUENCE [LARGE SCALE GENOMIC DNA]</scope>
    <source>
        <strain evidence="2 3">ZZ0214-1</strain>
    </source>
</reference>